<dbReference type="GO" id="GO:0005739">
    <property type="term" value="C:mitochondrion"/>
    <property type="evidence" value="ECO:0007669"/>
    <property type="project" value="UniProtKB-SubCell"/>
</dbReference>
<keyword evidence="2" id="KW-0496">Mitochondrion</keyword>
<evidence type="ECO:0000256" key="5">
    <source>
        <dbReference type="SAM" id="MobiDB-lite"/>
    </source>
</evidence>
<comment type="similarity">
    <text evidence="3">Belongs to the mitochondrion-specific ribosomal protein mS38 family.</text>
</comment>
<protein>
    <recommendedName>
        <fullName evidence="4">Small ribosomal subunit protein mS38</fullName>
    </recommendedName>
</protein>
<evidence type="ECO:0000259" key="6">
    <source>
        <dbReference type="SMART" id="SM01155"/>
    </source>
</evidence>
<feature type="domain" description="Ribosomal protein mS38 C-terminal" evidence="6">
    <location>
        <begin position="159"/>
        <end position="186"/>
    </location>
</feature>
<evidence type="ECO:0000256" key="3">
    <source>
        <dbReference type="ARBA" id="ARBA00035647"/>
    </source>
</evidence>
<feature type="compositionally biased region" description="Basic residues" evidence="5">
    <location>
        <begin position="164"/>
        <end position="187"/>
    </location>
</feature>
<dbReference type="InterPro" id="IPR013177">
    <property type="entry name" value="Ribosomal_mS38_C"/>
</dbReference>
<accession>A0AAV5J597</accession>
<dbReference type="Proteomes" id="UP001054252">
    <property type="component" value="Unassembled WGS sequence"/>
</dbReference>
<gene>
    <name evidence="7" type="ORF">SLEP1_g19548</name>
</gene>
<proteinExistence type="inferred from homology"/>
<organism evidence="7 8">
    <name type="scientific">Rubroshorea leprosula</name>
    <dbReference type="NCBI Taxonomy" id="152421"/>
    <lineage>
        <taxon>Eukaryota</taxon>
        <taxon>Viridiplantae</taxon>
        <taxon>Streptophyta</taxon>
        <taxon>Embryophyta</taxon>
        <taxon>Tracheophyta</taxon>
        <taxon>Spermatophyta</taxon>
        <taxon>Magnoliopsida</taxon>
        <taxon>eudicotyledons</taxon>
        <taxon>Gunneridae</taxon>
        <taxon>Pentapetalae</taxon>
        <taxon>rosids</taxon>
        <taxon>malvids</taxon>
        <taxon>Malvales</taxon>
        <taxon>Dipterocarpaceae</taxon>
        <taxon>Rubroshorea</taxon>
    </lineage>
</organism>
<evidence type="ECO:0000256" key="1">
    <source>
        <dbReference type="ARBA" id="ARBA00004173"/>
    </source>
</evidence>
<reference evidence="7 8" key="1">
    <citation type="journal article" date="2021" name="Commun. Biol.">
        <title>The genome of Shorea leprosula (Dipterocarpaceae) highlights the ecological relevance of drought in aseasonal tropical rainforests.</title>
        <authorList>
            <person name="Ng K.K.S."/>
            <person name="Kobayashi M.J."/>
            <person name="Fawcett J.A."/>
            <person name="Hatakeyama M."/>
            <person name="Paape T."/>
            <person name="Ng C.H."/>
            <person name="Ang C.C."/>
            <person name="Tnah L.H."/>
            <person name="Lee C.T."/>
            <person name="Nishiyama T."/>
            <person name="Sese J."/>
            <person name="O'Brien M.J."/>
            <person name="Copetti D."/>
            <person name="Mohd Noor M.I."/>
            <person name="Ong R.C."/>
            <person name="Putra M."/>
            <person name="Sireger I.Z."/>
            <person name="Indrioko S."/>
            <person name="Kosugi Y."/>
            <person name="Izuno A."/>
            <person name="Isagi Y."/>
            <person name="Lee S.L."/>
            <person name="Shimizu K.K."/>
        </authorList>
    </citation>
    <scope>NUCLEOTIDE SEQUENCE [LARGE SCALE GENOMIC DNA]</scope>
    <source>
        <strain evidence="7">214</strain>
    </source>
</reference>
<evidence type="ECO:0000313" key="8">
    <source>
        <dbReference type="Proteomes" id="UP001054252"/>
    </source>
</evidence>
<dbReference type="EMBL" id="BPVZ01000028">
    <property type="protein sequence ID" value="GKV07836.1"/>
    <property type="molecule type" value="Genomic_DNA"/>
</dbReference>
<dbReference type="SMART" id="SM01155">
    <property type="entry name" value="DUF1713"/>
    <property type="match status" value="1"/>
</dbReference>
<dbReference type="Pfam" id="PF08213">
    <property type="entry name" value="COX24_C"/>
    <property type="match status" value="1"/>
</dbReference>
<comment type="caution">
    <text evidence="7">The sequence shown here is derived from an EMBL/GenBank/DDBJ whole genome shotgun (WGS) entry which is preliminary data.</text>
</comment>
<dbReference type="PANTHER" id="PTHR32035">
    <property type="entry name" value="AURORA KINASE A-INTERACTING PROTEIN"/>
    <property type="match status" value="1"/>
</dbReference>
<comment type="subcellular location">
    <subcellularLocation>
        <location evidence="1">Mitochondrion</location>
    </subcellularLocation>
</comment>
<keyword evidence="8" id="KW-1185">Reference proteome</keyword>
<feature type="region of interest" description="Disordered" evidence="5">
    <location>
        <begin position="162"/>
        <end position="187"/>
    </location>
</feature>
<evidence type="ECO:0000256" key="2">
    <source>
        <dbReference type="ARBA" id="ARBA00023128"/>
    </source>
</evidence>
<sequence>MALEGETQFLDKIEEAFSGGVFQFLWTNPLFFPKKSAEQNWLLTSMASCLQKLLRKSSPTKLVSALRNPQSPNPTPLPLLHPQILCAEPRPNHEQNPNHLLPFSGTFKAENLTDSTHYQSPVFYPSFPFGLISDTIYLPGSIQSEPDDDDVSGGSGIIWADSVKKKRKKKMNKHKYKKLRKRLRRKT</sequence>
<evidence type="ECO:0000256" key="4">
    <source>
        <dbReference type="ARBA" id="ARBA00035682"/>
    </source>
</evidence>
<dbReference type="PANTHER" id="PTHR32035:SF3">
    <property type="entry name" value="SMALL RIBOSOMAL SUBUNIT PROTEIN MS38"/>
    <property type="match status" value="1"/>
</dbReference>
<name>A0AAV5J597_9ROSI</name>
<dbReference type="AlphaFoldDB" id="A0AAV5J597"/>
<evidence type="ECO:0000313" key="7">
    <source>
        <dbReference type="EMBL" id="GKV07836.1"/>
    </source>
</evidence>